<dbReference type="PANTHER" id="PTHR10098:SF108">
    <property type="entry name" value="TETRATRICOPEPTIDE REPEAT PROTEIN 28"/>
    <property type="match status" value="1"/>
</dbReference>
<feature type="repeat" description="TPR" evidence="1">
    <location>
        <begin position="105"/>
        <end position="138"/>
    </location>
</feature>
<dbReference type="PROSITE" id="PS50005">
    <property type="entry name" value="TPR"/>
    <property type="match status" value="4"/>
</dbReference>
<keyword evidence="1" id="KW-0802">TPR repeat</keyword>
<dbReference type="EMBL" id="JACQXR010000027">
    <property type="protein sequence ID" value="MBI4726036.1"/>
    <property type="molecule type" value="Genomic_DNA"/>
</dbReference>
<dbReference type="PANTHER" id="PTHR10098">
    <property type="entry name" value="RAPSYN-RELATED"/>
    <property type="match status" value="1"/>
</dbReference>
<protein>
    <submittedName>
        <fullName evidence="2">Tetratricopeptide repeat protein</fullName>
    </submittedName>
</protein>
<dbReference type="AlphaFoldDB" id="A0A933MK62"/>
<sequence>MNKITGWIINNVKEALTGNRLEEGIPFAIWQRQWEICDVTGARARAGDIAQKIRSLSQRNPVYAMTAGLYLSQLFIYRGEYKKALEPADECLSLAAKLSDSFMLAKAYEQLSSAHQNLSNFDQAAEHTQKAIDIYSTGKDDLRLASSLASLGRIYWKTGQYPEALSVLDQARQIFQKNNDDRSLALVFMTIANVMLATDEPKQAQDYYLSALSISQRIGDLAKQSTLHNNLGGSMLNQAEYSIAMEHYNLGLKIDETLGNLHGQASKLCNIAVMQASVGNHDQALANFEKALKIERDTGNQDGQMRKLGNLATLYSIKNDYPKATVYIDEALDICQKIQSRSYYEFYLIQKVGYLGNTKDYRRAKAIGKEALELSLASGNQGQLATLYSSLADIYYDTGDIEKAFEYSSQAIEIIGKHELFEVYKEDSYFTHCRILEKQGRQKESDKYLGLAYNEVQTKARNIRDEEERKGFLTKNKTIAAIVEKWEISHSKET</sequence>
<comment type="caution">
    <text evidence="2">The sequence shown here is derived from an EMBL/GenBank/DDBJ whole genome shotgun (WGS) entry which is preliminary data.</text>
</comment>
<organism evidence="2 3">
    <name type="scientific">candidate division TA06 bacterium</name>
    <dbReference type="NCBI Taxonomy" id="2250710"/>
    <lineage>
        <taxon>Bacteria</taxon>
        <taxon>Bacteria division TA06</taxon>
    </lineage>
</organism>
<name>A0A933MK62_UNCT6</name>
<dbReference type="Pfam" id="PF13424">
    <property type="entry name" value="TPR_12"/>
    <property type="match status" value="2"/>
</dbReference>
<evidence type="ECO:0000256" key="1">
    <source>
        <dbReference type="PROSITE-ProRule" id="PRU00339"/>
    </source>
</evidence>
<gene>
    <name evidence="2" type="ORF">HY768_02225</name>
</gene>
<feature type="repeat" description="TPR" evidence="1">
    <location>
        <begin position="145"/>
        <end position="178"/>
    </location>
</feature>
<dbReference type="InterPro" id="IPR019734">
    <property type="entry name" value="TPR_rpt"/>
</dbReference>
<proteinExistence type="predicted"/>
<dbReference type="Pfam" id="PF13181">
    <property type="entry name" value="TPR_8"/>
    <property type="match status" value="1"/>
</dbReference>
<accession>A0A933MK62</accession>
<feature type="repeat" description="TPR" evidence="1">
    <location>
        <begin position="385"/>
        <end position="418"/>
    </location>
</feature>
<dbReference type="Gene3D" id="1.25.40.10">
    <property type="entry name" value="Tetratricopeptide repeat domain"/>
    <property type="match status" value="3"/>
</dbReference>
<evidence type="ECO:0000313" key="2">
    <source>
        <dbReference type="EMBL" id="MBI4726036.1"/>
    </source>
</evidence>
<dbReference type="InterPro" id="IPR011990">
    <property type="entry name" value="TPR-like_helical_dom_sf"/>
</dbReference>
<evidence type="ECO:0000313" key="3">
    <source>
        <dbReference type="Proteomes" id="UP000736328"/>
    </source>
</evidence>
<reference evidence="2" key="1">
    <citation type="submission" date="2020-07" db="EMBL/GenBank/DDBJ databases">
        <title>Huge and variable diversity of episymbiotic CPR bacteria and DPANN archaea in groundwater ecosystems.</title>
        <authorList>
            <person name="He C.Y."/>
            <person name="Keren R."/>
            <person name="Whittaker M."/>
            <person name="Farag I.F."/>
            <person name="Doudna J."/>
            <person name="Cate J.H.D."/>
            <person name="Banfield J.F."/>
        </authorList>
    </citation>
    <scope>NUCLEOTIDE SEQUENCE</scope>
    <source>
        <strain evidence="2">NC_groundwater_1520_Pr4_B-0.1um_53_5</strain>
    </source>
</reference>
<dbReference type="SMART" id="SM00028">
    <property type="entry name" value="TPR"/>
    <property type="match status" value="7"/>
</dbReference>
<feature type="repeat" description="TPR" evidence="1">
    <location>
        <begin position="265"/>
        <end position="298"/>
    </location>
</feature>
<dbReference type="SUPFAM" id="SSF48452">
    <property type="entry name" value="TPR-like"/>
    <property type="match status" value="3"/>
</dbReference>
<dbReference type="Proteomes" id="UP000736328">
    <property type="component" value="Unassembled WGS sequence"/>
</dbReference>